<dbReference type="EMBL" id="BPLR01014805">
    <property type="protein sequence ID" value="GIY71415.1"/>
    <property type="molecule type" value="Genomic_DNA"/>
</dbReference>
<dbReference type="GO" id="GO:0006508">
    <property type="term" value="P:proteolysis"/>
    <property type="evidence" value="ECO:0007669"/>
    <property type="project" value="UniProtKB-KW"/>
</dbReference>
<organism evidence="1 2">
    <name type="scientific">Caerostris extrusa</name>
    <name type="common">Bark spider</name>
    <name type="synonym">Caerostris bankana</name>
    <dbReference type="NCBI Taxonomy" id="172846"/>
    <lineage>
        <taxon>Eukaryota</taxon>
        <taxon>Metazoa</taxon>
        <taxon>Ecdysozoa</taxon>
        <taxon>Arthropoda</taxon>
        <taxon>Chelicerata</taxon>
        <taxon>Arachnida</taxon>
        <taxon>Araneae</taxon>
        <taxon>Araneomorphae</taxon>
        <taxon>Entelegynae</taxon>
        <taxon>Araneoidea</taxon>
        <taxon>Araneidae</taxon>
        <taxon>Caerostris</taxon>
    </lineage>
</organism>
<proteinExistence type="predicted"/>
<dbReference type="GO" id="GO:0008233">
    <property type="term" value="F:peptidase activity"/>
    <property type="evidence" value="ECO:0007669"/>
    <property type="project" value="UniProtKB-KW"/>
</dbReference>
<dbReference type="AlphaFoldDB" id="A0AAV4VPT7"/>
<dbReference type="Gene3D" id="1.25.40.370">
    <property type="match status" value="1"/>
</dbReference>
<comment type="caution">
    <text evidence="1">The sequence shown here is derived from an EMBL/GenBank/DDBJ whole genome shotgun (WGS) entry which is preliminary data.</text>
</comment>
<gene>
    <name evidence="1" type="primary">Apaf1_0</name>
    <name evidence="1" type="ORF">CEXT_635981</name>
</gene>
<reference evidence="1 2" key="1">
    <citation type="submission" date="2021-06" db="EMBL/GenBank/DDBJ databases">
        <title>Caerostris extrusa draft genome.</title>
        <authorList>
            <person name="Kono N."/>
            <person name="Arakawa K."/>
        </authorList>
    </citation>
    <scope>NUCLEOTIDE SEQUENCE [LARGE SCALE GENOMIC DNA]</scope>
</reference>
<evidence type="ECO:0000313" key="1">
    <source>
        <dbReference type="EMBL" id="GIY71415.1"/>
    </source>
</evidence>
<accession>A0AAV4VPT7</accession>
<protein>
    <submittedName>
        <fullName evidence="1">Apoptotic protease-activating factor 1</fullName>
    </submittedName>
</protein>
<dbReference type="InterPro" id="IPR036322">
    <property type="entry name" value="WD40_repeat_dom_sf"/>
</dbReference>
<keyword evidence="2" id="KW-1185">Reference proteome</keyword>
<sequence length="302" mass="35345">MEYKNEEKIFCYSIHEIFLLGLEKHIEHTDDIQKRHKKLVEKILKFCELPDGSYDWKKLPEHYIPFTIKLKQLYQIFFYYENDEAEMFKSFLKRNKIALMKGNDIIQLALFERNDSIVYKKAKDYASTINNAKYFDWYNKEGNNPSLFSCRTVNDFVGIKHAVFNNDASLIAVVGKSFVTIQEKILAKNHNFVACGSEVKIFKIGESLISSGEFSKKRLSIPNIQQSNKPELLDIDKSILSFNEHNSEVVCCSYSHDDLHIISSDSSEKTYVWEVCTEPKPYWLIKHSIKILIVKDLRFSCF</sequence>
<dbReference type="Proteomes" id="UP001054945">
    <property type="component" value="Unassembled WGS sequence"/>
</dbReference>
<evidence type="ECO:0000313" key="2">
    <source>
        <dbReference type="Proteomes" id="UP001054945"/>
    </source>
</evidence>
<keyword evidence="1" id="KW-0645">Protease</keyword>
<dbReference type="SUPFAM" id="SSF50978">
    <property type="entry name" value="WD40 repeat-like"/>
    <property type="match status" value="1"/>
</dbReference>
<keyword evidence="1" id="KW-0378">Hydrolase</keyword>
<name>A0AAV4VPT7_CAEEX</name>